<dbReference type="Gene3D" id="2.60.120.260">
    <property type="entry name" value="Galactose-binding domain-like"/>
    <property type="match status" value="1"/>
</dbReference>
<reference evidence="3 4" key="1">
    <citation type="submission" date="2017-11" db="EMBL/GenBank/DDBJ databases">
        <title>Genomic Encyclopedia of Archaeal and Bacterial Type Strains, Phase II (KMG-II): From Individual Species to Whole Genera.</title>
        <authorList>
            <person name="Goeker M."/>
        </authorList>
    </citation>
    <scope>NUCLEOTIDE SEQUENCE [LARGE SCALE GENOMIC DNA]</scope>
    <source>
        <strain evidence="3 4">DSM 11115</strain>
    </source>
</reference>
<dbReference type="Gene3D" id="2.60.40.3440">
    <property type="match status" value="1"/>
</dbReference>
<feature type="domain" description="PA14" evidence="2">
    <location>
        <begin position="348"/>
        <end position="512"/>
    </location>
</feature>
<protein>
    <submittedName>
        <fullName evidence="3">Putative repeat protein (TIGR01451 family)/predicted secreted protein (Por secretion system target)</fullName>
    </submittedName>
</protein>
<dbReference type="Gene3D" id="2.60.40.10">
    <property type="entry name" value="Immunoglobulins"/>
    <property type="match status" value="3"/>
</dbReference>
<dbReference type="InterPro" id="IPR001434">
    <property type="entry name" value="OmcB-like_DUF11"/>
</dbReference>
<dbReference type="RefSeq" id="WP_100336361.1">
    <property type="nucleotide sequence ID" value="NZ_PGFA01000001.1"/>
</dbReference>
<organism evidence="3 4">
    <name type="scientific">Hymenobacter chitinivorans DSM 11115</name>
    <dbReference type="NCBI Taxonomy" id="1121954"/>
    <lineage>
        <taxon>Bacteria</taxon>
        <taxon>Pseudomonadati</taxon>
        <taxon>Bacteroidota</taxon>
        <taxon>Cytophagia</taxon>
        <taxon>Cytophagales</taxon>
        <taxon>Hymenobacteraceae</taxon>
        <taxon>Hymenobacter</taxon>
    </lineage>
</organism>
<proteinExistence type="predicted"/>
<gene>
    <name evidence="3" type="ORF">CLV45_2159</name>
</gene>
<evidence type="ECO:0000313" key="4">
    <source>
        <dbReference type="Proteomes" id="UP000228535"/>
    </source>
</evidence>
<evidence type="ECO:0000313" key="3">
    <source>
        <dbReference type="EMBL" id="PJJ60728.1"/>
    </source>
</evidence>
<feature type="chain" id="PRO_5014792910" evidence="1">
    <location>
        <begin position="26"/>
        <end position="2345"/>
    </location>
</feature>
<dbReference type="PANTHER" id="PTHR34819:SF3">
    <property type="entry name" value="CELL SURFACE PROTEIN"/>
    <property type="match status" value="1"/>
</dbReference>
<dbReference type="InterPro" id="IPR051172">
    <property type="entry name" value="Chlamydia_OmcB"/>
</dbReference>
<dbReference type="InterPro" id="IPR013783">
    <property type="entry name" value="Ig-like_fold"/>
</dbReference>
<dbReference type="SUPFAM" id="SSF56988">
    <property type="entry name" value="Anthrax protective antigen"/>
    <property type="match status" value="1"/>
</dbReference>
<comment type="caution">
    <text evidence="3">The sequence shown here is derived from an EMBL/GenBank/DDBJ whole genome shotgun (WGS) entry which is preliminary data.</text>
</comment>
<dbReference type="PROSITE" id="PS51820">
    <property type="entry name" value="PA14"/>
    <property type="match status" value="1"/>
</dbReference>
<dbReference type="PANTHER" id="PTHR34819">
    <property type="entry name" value="LARGE CYSTEINE-RICH PERIPLASMIC PROTEIN OMCB"/>
    <property type="match status" value="1"/>
</dbReference>
<dbReference type="InterPro" id="IPR010221">
    <property type="entry name" value="VCBS_dom"/>
</dbReference>
<accession>A0A2M9BS14</accession>
<dbReference type="NCBIfam" id="TIGR01451">
    <property type="entry name" value="B_ant_repeat"/>
    <property type="match status" value="1"/>
</dbReference>
<evidence type="ECO:0000256" key="1">
    <source>
        <dbReference type="SAM" id="SignalP"/>
    </source>
</evidence>
<dbReference type="NCBIfam" id="TIGR04183">
    <property type="entry name" value="Por_Secre_tail"/>
    <property type="match status" value="1"/>
</dbReference>
<keyword evidence="1" id="KW-0732">Signal</keyword>
<evidence type="ECO:0000259" key="2">
    <source>
        <dbReference type="PROSITE" id="PS51820"/>
    </source>
</evidence>
<dbReference type="InterPro" id="IPR026444">
    <property type="entry name" value="Secre_tail"/>
</dbReference>
<dbReference type="InterPro" id="IPR037524">
    <property type="entry name" value="PA14/GLEYA"/>
</dbReference>
<keyword evidence="4" id="KW-1185">Reference proteome</keyword>
<dbReference type="Pfam" id="PF10528">
    <property type="entry name" value="GLEYA"/>
    <property type="match status" value="1"/>
</dbReference>
<sequence length="2345" mass="237211">MKKNLRLWVVLGLLLAPGLASGVWAQCTSTTTLAFSGQPGGDNWKARTPIAVPAGTTLTTVGTTGYSSGATGTNAVLDIQTLNGSNRTLYWYNAYAGTTTASERSSTVTFTFNHAVTNPTIQLQDVDAATGFTDEVTFTGSNNGVPVTPTLTRPAGSSVVISGSVATGFGNVTTNPGGTVTASYTGSVTSITLVYKNVAGGTPGGQAVGIDQLTWCRSTPVAADVVNAATLASTAGQTDIDGLQAAAEGTIDSYTITQLPPANQGVLYYNSGTLFANYVPVTAGQSLSPARAASLRFDPAASFAGGNVVFRYSATDNASLTSAPATFTIPIQAVAAPVGCAPSYLDGNTYSGLTAEYYNGYFNDVLTFFDGRTPNLRRIDAQVDFPTTSSFGNLVAAGAASGTAADPNAFSARYRGSIYIPTTGNYTFYLNSDDASYLWLDAAAIAATPTAASATINHGGLHTESEKASATVTLSAGLHHVLLMYGDNSVDNILTFSYAGPGISKRVVPGTVLCAGPGNLPPVANNVTSPLTTVGYSLAPLSGTDADGSVVSFLVNQLPANGTLKVNGVAVSTTTRIPAADAGKLTFEPNAGYIGTTTFTYYAIDNADQLSNAAATYTVQVVNRPPVVANDSRDVPLNTAVNGNVALNDYDQEQNVFTVALRTAAAHGTVVLNANGTYTYTPATGYTGPDSFTYTACDNASPSLCSSNATVSLRVFSTSTACTSASGSNLLTNPAFSAGNTGFSTNYRYVASTFVANDFNSGLYPEGTYTVGANANSYHPNFQGTGHGGTNDNYLLVNGASSIRTLYSQTVTVQPNRYYTFSAFFNNLLPPNSNSAVPELGFVINGESVSGTIQLNESPDQWVQFSDVWFSGSNTTATFEIRNVSTVQGGNDLGVDDVYFGSCNVAPTAMADAASIMTGTTATISVLTNDLDPENSFNLASVDLNPGLDGRQTSVTLSSGTFSVDASGVVSFVPVAGFVGTATAPYTVQDAAGAPTNQANIVVTVQPLTADLVVRLTAPADNATVTAGQPVTFTMQVLNNGPAAAGSVAPTVQLPAGLTGPGTNGTLTFSNGGSYNSATGLVSFPITTSQASGTTTAYSVTFLAPATGPFIGSASATAATPDLNTATNGATATVQVAPAFDLTTTLSAPTTVGTGTPLTYTVVTKNAGPSLATGVIQTLSLPGDLTQLFVSNKGTYAYNAGSNTTVVTFPPLEYLPAGHSVTNTVRLAAPATAGSFAATATVVGSGETVLGNNSASTSTTVSATSGLAANVHAAVAATSGGLPVTHVAPGAPLLLTAQVSNAGAGTATAVTPRLSLPAGLTPTSLTINAGGAYDAVTGVVSWPATSLTSGAAQSYTVQLPTPAYGPLRASVSASTLTADPVPADNGATTLVTISPAADVLTTIVGPATVTAGQRVTYTVTTVNNGAVAASNVQQFVRLPPAVANLTYTSNVLAGTTGSPDVQPNQTLLAYPTIPSLAPGQILTNTISFDAPATASFPVMGFVTSTTPDLQTANNTNAVLVTGSRAADVVATIAGPEVVVNGTPVVLSVRTLNNGLSPAASVTTTVQLPVGLSNVVARDAAGNIVASAYNATTGLVTWPAQAEVAVGAAGAVTNTITFNAPDVAAVTATAVASVTGSTNDLSRTNNAATFTTSILRATATAEDLGTAISASTSTQTAGQTVTFTVTTTNYSSAAATNVVQRVALPVGLSAASFSISNDGVYDPATGIVTFPAVASLASGVANQQNNTITVIVPGVGPLTAVASVSSVNSDGAPGNNVASTSVAITSLTNVRAIVRGPSPTTSVLTGSVLPGQPVTYLVRALNDGPSPAQGVTMTVQIPTNLDPSKVVISGGGTYAPGSGLVTFPAIGTLLAGQEASAAAAYTITFPAPAGSPSFWVTGTATTSTAQVTTSDDSQTYTTNLANQVVVANALVNSLTAPDGNTATTAQAISPLSATDADGSVTSFVLTSLPNTTTEGTLFYAADGVNYAPVTLTNGRFPLAASTAGNLRFDPVTSFVGNAFFTYAAIDNSGAESAAVLYTLPVGLDNAAVYTAGPVLGGTVAYQNGDVITSGFDANGGKYSFSATTNLTTVADVGIRLATTDAAGTQQLNTLGLALNAATGQITVSNRQLLRSGTYSITITTTDEFGGTNTQAVPFTIGGAPLPVELVAFTAETAKVNAVLTWKTAAEKNNDFFLVERSLNGSVFEAIGKVQGHGTSTQGYTYSFTDAGIGAKVSGTVYYRLRQVDRDGTADYSPVRTVRFQGNIVASLSVYPNPVKAQDRTTTLDLTTLPQGAYQATVLDVTGRVVARYSVLGGSALAMPVAELQAGTYLVLVRGNGQQFSQRLIKE</sequence>
<feature type="signal peptide" evidence="1">
    <location>
        <begin position="1"/>
        <end position="25"/>
    </location>
</feature>
<dbReference type="InterPro" id="IPR018871">
    <property type="entry name" value="GLEYA_adhesin_domain"/>
</dbReference>
<name>A0A2M9BS14_9BACT</name>
<dbReference type="Pfam" id="PF17963">
    <property type="entry name" value="Big_9"/>
    <property type="match status" value="2"/>
</dbReference>
<dbReference type="OrthoDB" id="642696at2"/>
<dbReference type="EMBL" id="PGFA01000001">
    <property type="protein sequence ID" value="PJJ60728.1"/>
    <property type="molecule type" value="Genomic_DNA"/>
</dbReference>
<dbReference type="NCBIfam" id="TIGR01965">
    <property type="entry name" value="VCBS_repeat"/>
    <property type="match status" value="1"/>
</dbReference>
<dbReference type="Pfam" id="PF01345">
    <property type="entry name" value="DUF11"/>
    <property type="match status" value="6"/>
</dbReference>
<dbReference type="InterPro" id="IPR011658">
    <property type="entry name" value="PA14_dom"/>
</dbReference>
<dbReference type="SMART" id="SM00758">
    <property type="entry name" value="PA14"/>
    <property type="match status" value="1"/>
</dbReference>
<dbReference type="Proteomes" id="UP000228535">
    <property type="component" value="Unassembled WGS sequence"/>
</dbReference>
<dbReference type="InterPro" id="IPR047589">
    <property type="entry name" value="DUF11_rpt"/>
</dbReference>
<dbReference type="Gene3D" id="3.90.182.10">
    <property type="entry name" value="Toxin - Anthrax Protective Antigen,domain 1"/>
    <property type="match status" value="1"/>
</dbReference>